<dbReference type="PANTHER" id="PTHR39599">
    <property type="entry name" value="GPI-ANCHORED PROTEIN (EUROFUNG)-RELATED-RELATED"/>
    <property type="match status" value="1"/>
</dbReference>
<name>A0A9W9LZK9_9EURO</name>
<feature type="chain" id="PRO_5040789988" description="GPI anchored protein" evidence="1">
    <location>
        <begin position="19"/>
        <end position="324"/>
    </location>
</feature>
<evidence type="ECO:0008006" key="4">
    <source>
        <dbReference type="Google" id="ProtNLM"/>
    </source>
</evidence>
<sequence length="324" mass="34357">MSVSRLFALVHCAGLVWSSMCTRPDATNTTVQDSEFIAQAQLPVRSHEAITFLLSARSVQGVRKMGFDEGEKFFFEDWRFIDDSSALLIPRSYPLEEAFHPSRRGWLKARDFKCPTDTHACTNIHRSDRCCGLGSTCELVKDTGSGEVGCCANGSICSGVVGSCQRGYTACSSALGGGCCIPGYECVPVSPLPTPQAESMFAQRGFYACSAIYHGGCCQTGRDCDTTSCPTTSSTTLTSNGVAVVVPVTADGDSPPPGRCAKGWFPCADTAGGGCCPTEYACGSSCTATAARTTVAKEQATTNSAARRNQGAVWGIGLLWMWVW</sequence>
<evidence type="ECO:0000313" key="3">
    <source>
        <dbReference type="Proteomes" id="UP001146351"/>
    </source>
</evidence>
<dbReference type="EMBL" id="JAPQKO010000001">
    <property type="protein sequence ID" value="KAJ5182392.1"/>
    <property type="molecule type" value="Genomic_DNA"/>
</dbReference>
<reference evidence="2" key="1">
    <citation type="submission" date="2022-11" db="EMBL/GenBank/DDBJ databases">
        <authorList>
            <person name="Petersen C."/>
        </authorList>
    </citation>
    <scope>NUCLEOTIDE SEQUENCE</scope>
    <source>
        <strain evidence="2">IBT 21917</strain>
    </source>
</reference>
<keyword evidence="3" id="KW-1185">Reference proteome</keyword>
<comment type="caution">
    <text evidence="2">The sequence shown here is derived from an EMBL/GenBank/DDBJ whole genome shotgun (WGS) entry which is preliminary data.</text>
</comment>
<dbReference type="OrthoDB" id="434783at2759"/>
<feature type="signal peptide" evidence="1">
    <location>
        <begin position="1"/>
        <end position="18"/>
    </location>
</feature>
<protein>
    <recommendedName>
        <fullName evidence="4">GPI anchored protein</fullName>
    </recommendedName>
</protein>
<reference evidence="2" key="2">
    <citation type="journal article" date="2023" name="IMA Fungus">
        <title>Comparative genomic study of the Penicillium genus elucidates a diverse pangenome and 15 lateral gene transfer events.</title>
        <authorList>
            <person name="Petersen C."/>
            <person name="Sorensen T."/>
            <person name="Nielsen M.R."/>
            <person name="Sondergaard T.E."/>
            <person name="Sorensen J.L."/>
            <person name="Fitzpatrick D.A."/>
            <person name="Frisvad J.C."/>
            <person name="Nielsen K.L."/>
        </authorList>
    </citation>
    <scope>NUCLEOTIDE SEQUENCE</scope>
    <source>
        <strain evidence="2">IBT 21917</strain>
    </source>
</reference>
<keyword evidence="1" id="KW-0732">Signal</keyword>
<gene>
    <name evidence="2" type="ORF">N7492_000008</name>
</gene>
<proteinExistence type="predicted"/>
<evidence type="ECO:0000256" key="1">
    <source>
        <dbReference type="SAM" id="SignalP"/>
    </source>
</evidence>
<dbReference type="Proteomes" id="UP001146351">
    <property type="component" value="Unassembled WGS sequence"/>
</dbReference>
<accession>A0A9W9LZK9</accession>
<evidence type="ECO:0000313" key="2">
    <source>
        <dbReference type="EMBL" id="KAJ5182392.1"/>
    </source>
</evidence>
<dbReference type="PANTHER" id="PTHR39599:SF2">
    <property type="entry name" value="ANCHORED PROTEIN, PUTATIVE (AFU_ORTHOLOGUE AFUA_1G09650)-RELATED"/>
    <property type="match status" value="1"/>
</dbReference>
<dbReference type="AlphaFoldDB" id="A0A9W9LZK9"/>
<organism evidence="2 3">
    <name type="scientific">Penicillium capsulatum</name>
    <dbReference type="NCBI Taxonomy" id="69766"/>
    <lineage>
        <taxon>Eukaryota</taxon>
        <taxon>Fungi</taxon>
        <taxon>Dikarya</taxon>
        <taxon>Ascomycota</taxon>
        <taxon>Pezizomycotina</taxon>
        <taxon>Eurotiomycetes</taxon>
        <taxon>Eurotiomycetidae</taxon>
        <taxon>Eurotiales</taxon>
        <taxon>Aspergillaceae</taxon>
        <taxon>Penicillium</taxon>
    </lineage>
</organism>